<dbReference type="AlphaFoldDB" id="A0A665T6M2"/>
<keyword evidence="4" id="KW-0472">Membrane</keyword>
<evidence type="ECO:0000256" key="1">
    <source>
        <dbReference type="ARBA" id="ARBA00004370"/>
    </source>
</evidence>
<reference evidence="6" key="3">
    <citation type="submission" date="2025-09" db="UniProtKB">
        <authorList>
            <consortium name="Ensembl"/>
        </authorList>
    </citation>
    <scope>IDENTIFICATION</scope>
</reference>
<dbReference type="Ensembl" id="ENSENLT00000001455.1">
    <property type="protein sequence ID" value="ENSENLP00000001292.1"/>
    <property type="gene ID" value="ENSENLG00000000799.1"/>
</dbReference>
<dbReference type="Proteomes" id="UP000472264">
    <property type="component" value="Chromosome 9"/>
</dbReference>
<evidence type="ECO:0000313" key="7">
    <source>
        <dbReference type="Proteomes" id="UP000472264"/>
    </source>
</evidence>
<dbReference type="InParanoid" id="A0A665T6M2"/>
<dbReference type="PANTHER" id="PTHR13802:SF63">
    <property type="entry name" value="SUSHI DOMAIN-CONTAINING PROTEIN 2"/>
    <property type="match status" value="1"/>
</dbReference>
<keyword evidence="7" id="KW-1185">Reference proteome</keyword>
<keyword evidence="2" id="KW-0812">Transmembrane</keyword>
<dbReference type="PROSITE" id="PS50856">
    <property type="entry name" value="AMOP"/>
    <property type="match status" value="1"/>
</dbReference>
<reference evidence="6" key="2">
    <citation type="submission" date="2025-08" db="UniProtKB">
        <authorList>
            <consortium name="Ensembl"/>
        </authorList>
    </citation>
    <scope>IDENTIFICATION</scope>
</reference>
<dbReference type="GO" id="GO:0016020">
    <property type="term" value="C:membrane"/>
    <property type="evidence" value="ECO:0007669"/>
    <property type="project" value="UniProtKB-SubCell"/>
</dbReference>
<dbReference type="Pfam" id="PF03782">
    <property type="entry name" value="AMOP"/>
    <property type="match status" value="1"/>
</dbReference>
<accession>A0A665T6M2</accession>
<sequence length="517" mass="56974">NHCTHLLTAVSIVLSGQTCRGKCGAMLEEGSCHTTCVYNQSCFQVAPHSSSLLGGKALRVLGLLLHPSARLLCRFGLCVHTVTLESFHLRDLCTHVVVYITAPQCPLNEKHVWYNVFWLLNCPLLVVVCLCWPCNELPPTRDRKQISSSVHCIRAIQLGSGLQCCYDSTGALMLAGDSIGSNSPDRAHDWASPPYKEPPRVLGHSRWLYDLITGEPSTKSNSLKSFDGLGYTFNDRREYCLVSLPDRELSVQKIYDHLKCVYCEGALARATWLSSVAMKEKTSDVMEERLAEGHLQVMTESALKKKTKKNLSFPGVFVFIPSPKSFTVMFSPGVGVEVHEGVMASDESNLTRGLLCQMNTHPSDDAMRKDHLLTRSEGQDLIRASSLFRYDSKNLLDTCGFPPSHDAAFVPALSPPETPDDPLVADMLAARFGDEAQLSKYDTLTTLSLQSRSEATRSHQARMETLQPVVSCSGSSGRVGQITSRGTLRAFHAVVHSSVQFDGTWTGEQPQCTTGWF</sequence>
<dbReference type="PANTHER" id="PTHR13802">
    <property type="entry name" value="MUCIN 4-RELATED"/>
    <property type="match status" value="1"/>
</dbReference>
<dbReference type="SMART" id="SM00723">
    <property type="entry name" value="AMOP"/>
    <property type="match status" value="1"/>
</dbReference>
<evidence type="ECO:0000256" key="2">
    <source>
        <dbReference type="ARBA" id="ARBA00022692"/>
    </source>
</evidence>
<evidence type="ECO:0000256" key="3">
    <source>
        <dbReference type="ARBA" id="ARBA00022989"/>
    </source>
</evidence>
<dbReference type="InterPro" id="IPR051495">
    <property type="entry name" value="Epithelial_Barrier/Signaling"/>
</dbReference>
<organism evidence="6 7">
    <name type="scientific">Echeneis naucrates</name>
    <name type="common">Live sharksucker</name>
    <dbReference type="NCBI Taxonomy" id="173247"/>
    <lineage>
        <taxon>Eukaryota</taxon>
        <taxon>Metazoa</taxon>
        <taxon>Chordata</taxon>
        <taxon>Craniata</taxon>
        <taxon>Vertebrata</taxon>
        <taxon>Euteleostomi</taxon>
        <taxon>Actinopterygii</taxon>
        <taxon>Neopterygii</taxon>
        <taxon>Teleostei</taxon>
        <taxon>Neoteleostei</taxon>
        <taxon>Acanthomorphata</taxon>
        <taxon>Carangaria</taxon>
        <taxon>Carangiformes</taxon>
        <taxon>Echeneidae</taxon>
        <taxon>Echeneis</taxon>
    </lineage>
</organism>
<keyword evidence="3" id="KW-1133">Transmembrane helix</keyword>
<reference evidence="6" key="1">
    <citation type="submission" date="2021-04" db="EMBL/GenBank/DDBJ databases">
        <authorList>
            <consortium name="Wellcome Sanger Institute Data Sharing"/>
        </authorList>
    </citation>
    <scope>NUCLEOTIDE SEQUENCE [LARGE SCALE GENOMIC DNA]</scope>
</reference>
<evidence type="ECO:0000259" key="5">
    <source>
        <dbReference type="PROSITE" id="PS50856"/>
    </source>
</evidence>
<evidence type="ECO:0000313" key="6">
    <source>
        <dbReference type="Ensembl" id="ENSENLP00000001292.1"/>
    </source>
</evidence>
<feature type="domain" description="AMOP" evidence="5">
    <location>
        <begin position="65"/>
        <end position="237"/>
    </location>
</feature>
<evidence type="ECO:0000256" key="4">
    <source>
        <dbReference type="ARBA" id="ARBA00023136"/>
    </source>
</evidence>
<name>A0A665T6M2_ECHNA</name>
<comment type="subcellular location">
    <subcellularLocation>
        <location evidence="1">Membrane</location>
    </subcellularLocation>
</comment>
<proteinExistence type="predicted"/>
<protein>
    <recommendedName>
        <fullName evidence="5">AMOP domain-containing protein</fullName>
    </recommendedName>
</protein>
<dbReference type="InterPro" id="IPR005533">
    <property type="entry name" value="AMOP_dom"/>
</dbReference>